<comment type="subcellular location">
    <subcellularLocation>
        <location evidence="1">Secreted</location>
    </subcellularLocation>
</comment>
<gene>
    <name evidence="6" type="ORF">ABEB36_002319</name>
</gene>
<reference evidence="6 7" key="1">
    <citation type="submission" date="2024-05" db="EMBL/GenBank/DDBJ databases">
        <title>Genetic variation in Jamaican populations of the coffee berry borer (Hypothenemus hampei).</title>
        <authorList>
            <person name="Errbii M."/>
            <person name="Myrie A."/>
        </authorList>
    </citation>
    <scope>NUCLEOTIDE SEQUENCE [LARGE SCALE GENOMIC DNA]</scope>
    <source>
        <strain evidence="6">JA-Hopewell-2020-01-JO</strain>
        <tissue evidence="6">Whole body</tissue>
    </source>
</reference>
<dbReference type="EMBL" id="JBDJPC010000002">
    <property type="protein sequence ID" value="KAL1512789.1"/>
    <property type="molecule type" value="Genomic_DNA"/>
</dbReference>
<dbReference type="InterPro" id="IPR014756">
    <property type="entry name" value="Ig_E-set"/>
</dbReference>
<evidence type="ECO:0000313" key="7">
    <source>
        <dbReference type="Proteomes" id="UP001566132"/>
    </source>
</evidence>
<dbReference type="Proteomes" id="UP001566132">
    <property type="component" value="Unassembled WGS sequence"/>
</dbReference>
<dbReference type="FunFam" id="2.60.40.770:FF:000001">
    <property type="entry name" value="NPC intracellular cholesterol transporter 2"/>
    <property type="match status" value="1"/>
</dbReference>
<proteinExistence type="inferred from homology"/>
<keyword evidence="3" id="KW-0964">Secreted</keyword>
<dbReference type="AlphaFoldDB" id="A0ABD1F904"/>
<evidence type="ECO:0000256" key="3">
    <source>
        <dbReference type="ARBA" id="ARBA00022525"/>
    </source>
</evidence>
<feature type="domain" description="MD-2-related lipid-recognition" evidence="5">
    <location>
        <begin position="18"/>
        <end position="151"/>
    </location>
</feature>
<organism evidence="6 7">
    <name type="scientific">Hypothenemus hampei</name>
    <name type="common">Coffee berry borer</name>
    <dbReference type="NCBI Taxonomy" id="57062"/>
    <lineage>
        <taxon>Eukaryota</taxon>
        <taxon>Metazoa</taxon>
        <taxon>Ecdysozoa</taxon>
        <taxon>Arthropoda</taxon>
        <taxon>Hexapoda</taxon>
        <taxon>Insecta</taxon>
        <taxon>Pterygota</taxon>
        <taxon>Neoptera</taxon>
        <taxon>Endopterygota</taxon>
        <taxon>Coleoptera</taxon>
        <taxon>Polyphaga</taxon>
        <taxon>Cucujiformia</taxon>
        <taxon>Curculionidae</taxon>
        <taxon>Scolytinae</taxon>
        <taxon>Hypothenemus</taxon>
    </lineage>
</organism>
<accession>A0ABD1F904</accession>
<dbReference type="SUPFAM" id="SSF81296">
    <property type="entry name" value="E set domains"/>
    <property type="match status" value="1"/>
</dbReference>
<name>A0ABD1F904_HYPHA</name>
<dbReference type="Gene3D" id="2.60.40.770">
    <property type="match status" value="1"/>
</dbReference>
<evidence type="ECO:0000256" key="2">
    <source>
        <dbReference type="ARBA" id="ARBA00006370"/>
    </source>
</evidence>
<dbReference type="GO" id="GO:0005576">
    <property type="term" value="C:extracellular region"/>
    <property type="evidence" value="ECO:0007669"/>
    <property type="project" value="UniProtKB-SubCell"/>
</dbReference>
<keyword evidence="4" id="KW-0732">Signal</keyword>
<sequence length="155" mass="17051">MNYLLIVSLAVYCSATKVNQCADGNIENLDDNVSLGECTTPPCKLKKNTTVPIKIKFVAEDEYKDLILVVNAKVAGLDLPFVGVDGTTACDKIFEEDEDTKNECKFVKGNTYVFKDAIEILQIYPKVKTVVHWSITDNSTGKHAVCFEVPAAIVN</sequence>
<protein>
    <recommendedName>
        <fullName evidence="5">MD-2-related lipid-recognition domain-containing protein</fullName>
    </recommendedName>
</protein>
<evidence type="ECO:0000256" key="1">
    <source>
        <dbReference type="ARBA" id="ARBA00004613"/>
    </source>
</evidence>
<evidence type="ECO:0000313" key="6">
    <source>
        <dbReference type="EMBL" id="KAL1512789.1"/>
    </source>
</evidence>
<feature type="chain" id="PRO_5044745319" description="MD-2-related lipid-recognition domain-containing protein" evidence="4">
    <location>
        <begin position="16"/>
        <end position="155"/>
    </location>
</feature>
<comment type="similarity">
    <text evidence="2">Belongs to the NPC2 family.</text>
</comment>
<comment type="caution">
    <text evidence="6">The sequence shown here is derived from an EMBL/GenBank/DDBJ whole genome shotgun (WGS) entry which is preliminary data.</text>
</comment>
<evidence type="ECO:0000256" key="4">
    <source>
        <dbReference type="SAM" id="SignalP"/>
    </source>
</evidence>
<dbReference type="SMART" id="SM00737">
    <property type="entry name" value="ML"/>
    <property type="match status" value="1"/>
</dbReference>
<evidence type="ECO:0000259" key="5">
    <source>
        <dbReference type="SMART" id="SM00737"/>
    </source>
</evidence>
<dbReference type="InterPro" id="IPR003172">
    <property type="entry name" value="ML_dom"/>
</dbReference>
<keyword evidence="7" id="KW-1185">Reference proteome</keyword>
<feature type="signal peptide" evidence="4">
    <location>
        <begin position="1"/>
        <end position="15"/>
    </location>
</feature>
<dbReference type="Pfam" id="PF02221">
    <property type="entry name" value="E1_DerP2_DerF2"/>
    <property type="match status" value="1"/>
</dbReference>